<sequence length="61" mass="6618">MYLPAAEAHNYLVRETTIAFRAAGYELSRARFSAAALAKYEVTRSKILAAQAATQAKKAGK</sequence>
<accession>A0A6J5RLG4</accession>
<proteinExistence type="predicted"/>
<protein>
    <submittedName>
        <fullName evidence="1">Uncharacterized protein</fullName>
    </submittedName>
</protein>
<dbReference type="EMBL" id="LR797368">
    <property type="protein sequence ID" value="CAB4210597.1"/>
    <property type="molecule type" value="Genomic_DNA"/>
</dbReference>
<reference evidence="1" key="1">
    <citation type="submission" date="2020-05" db="EMBL/GenBank/DDBJ databases">
        <authorList>
            <person name="Chiriac C."/>
            <person name="Salcher M."/>
            <person name="Ghai R."/>
            <person name="Kavagutti S V."/>
        </authorList>
    </citation>
    <scope>NUCLEOTIDE SEQUENCE</scope>
</reference>
<gene>
    <name evidence="1" type="ORF">UFOVP1306_60</name>
    <name evidence="2" type="ORF">UFOVP1422_62</name>
    <name evidence="3" type="ORF">UFOVP1519_3</name>
</gene>
<dbReference type="EMBL" id="LR797265">
    <property type="protein sequence ID" value="CAB4198233.1"/>
    <property type="molecule type" value="Genomic_DNA"/>
</dbReference>
<evidence type="ECO:0000313" key="1">
    <source>
        <dbReference type="EMBL" id="CAB4198233.1"/>
    </source>
</evidence>
<dbReference type="EMBL" id="LR798370">
    <property type="protein sequence ID" value="CAB5227086.1"/>
    <property type="molecule type" value="Genomic_DNA"/>
</dbReference>
<name>A0A6J5RLG4_9CAUD</name>
<organism evidence="1">
    <name type="scientific">uncultured Caudovirales phage</name>
    <dbReference type="NCBI Taxonomy" id="2100421"/>
    <lineage>
        <taxon>Viruses</taxon>
        <taxon>Duplodnaviria</taxon>
        <taxon>Heunggongvirae</taxon>
        <taxon>Uroviricota</taxon>
        <taxon>Caudoviricetes</taxon>
        <taxon>Peduoviridae</taxon>
        <taxon>Maltschvirus</taxon>
        <taxon>Maltschvirus maltsch</taxon>
    </lineage>
</organism>
<evidence type="ECO:0000313" key="2">
    <source>
        <dbReference type="EMBL" id="CAB4210597.1"/>
    </source>
</evidence>
<evidence type="ECO:0000313" key="3">
    <source>
        <dbReference type="EMBL" id="CAB5227086.1"/>
    </source>
</evidence>